<gene>
    <name evidence="1" type="ORF">OLC1_LOCUS14153</name>
</gene>
<dbReference type="EMBL" id="OX459122">
    <property type="protein sequence ID" value="CAI9105462.1"/>
    <property type="molecule type" value="Genomic_DNA"/>
</dbReference>
<keyword evidence="2" id="KW-1185">Reference proteome</keyword>
<organism evidence="1 2">
    <name type="scientific">Oldenlandia corymbosa var. corymbosa</name>
    <dbReference type="NCBI Taxonomy" id="529605"/>
    <lineage>
        <taxon>Eukaryota</taxon>
        <taxon>Viridiplantae</taxon>
        <taxon>Streptophyta</taxon>
        <taxon>Embryophyta</taxon>
        <taxon>Tracheophyta</taxon>
        <taxon>Spermatophyta</taxon>
        <taxon>Magnoliopsida</taxon>
        <taxon>eudicotyledons</taxon>
        <taxon>Gunneridae</taxon>
        <taxon>Pentapetalae</taxon>
        <taxon>asterids</taxon>
        <taxon>lamiids</taxon>
        <taxon>Gentianales</taxon>
        <taxon>Rubiaceae</taxon>
        <taxon>Rubioideae</taxon>
        <taxon>Spermacoceae</taxon>
        <taxon>Hedyotis-Oldenlandia complex</taxon>
        <taxon>Oldenlandia</taxon>
    </lineage>
</organism>
<dbReference type="PANTHER" id="PTHR15140">
    <property type="entry name" value="TUBULIN-SPECIFIC CHAPERONE E"/>
    <property type="match status" value="1"/>
</dbReference>
<dbReference type="InterPro" id="IPR032675">
    <property type="entry name" value="LRR_dom_sf"/>
</dbReference>
<reference evidence="1" key="1">
    <citation type="submission" date="2023-03" db="EMBL/GenBank/DDBJ databases">
        <authorList>
            <person name="Julca I."/>
        </authorList>
    </citation>
    <scope>NUCLEOTIDE SEQUENCE</scope>
</reference>
<sequence>MNNIKLHSDDNVELAFPDILGQLESLDMVVGIEDKHKEICCFSLPMNLKKLTLRESIGKLPKLEVLKLVNVSLMECTWRMEEEEFNKLKILELNSYGLRFWSASDDQFECLEKLELQACKKLEEMPSCLESISMLQMIGAVSCSETVNELVKKIGQVQVDNGNSDLKINIQRY</sequence>
<evidence type="ECO:0000313" key="1">
    <source>
        <dbReference type="EMBL" id="CAI9105462.1"/>
    </source>
</evidence>
<protein>
    <submittedName>
        <fullName evidence="1">OLC1v1004391C1</fullName>
    </submittedName>
</protein>
<dbReference type="Proteomes" id="UP001161247">
    <property type="component" value="Chromosome 5"/>
</dbReference>
<proteinExistence type="predicted"/>
<dbReference type="PANTHER" id="PTHR15140:SF33">
    <property type="entry name" value="LATE BLIGHT RESISTANCE PROTEIN HOMOLOG R1A-3 ISOFORM X1"/>
    <property type="match status" value="1"/>
</dbReference>
<evidence type="ECO:0000313" key="2">
    <source>
        <dbReference type="Proteomes" id="UP001161247"/>
    </source>
</evidence>
<dbReference type="Gene3D" id="3.80.10.10">
    <property type="entry name" value="Ribonuclease Inhibitor"/>
    <property type="match status" value="1"/>
</dbReference>
<dbReference type="SUPFAM" id="SSF52058">
    <property type="entry name" value="L domain-like"/>
    <property type="match status" value="1"/>
</dbReference>
<dbReference type="AlphaFoldDB" id="A0AAV1DFM7"/>
<name>A0AAV1DFM7_OLDCO</name>
<accession>A0AAV1DFM7</accession>